<dbReference type="CDD" id="cd06267">
    <property type="entry name" value="PBP1_LacI_sugar_binding-like"/>
    <property type="match status" value="1"/>
</dbReference>
<dbReference type="SUPFAM" id="SSF47413">
    <property type="entry name" value="lambda repressor-like DNA-binding domains"/>
    <property type="match status" value="1"/>
</dbReference>
<evidence type="ECO:0000313" key="7">
    <source>
        <dbReference type="Proteomes" id="UP000419743"/>
    </source>
</evidence>
<name>A0A7M4DK75_9MICO</name>
<evidence type="ECO:0000313" key="6">
    <source>
        <dbReference type="EMBL" id="VZO37467.1"/>
    </source>
</evidence>
<dbReference type="RefSeq" id="WP_156741283.1">
    <property type="nucleotide sequence ID" value="NZ_CACRYJ010000034.1"/>
</dbReference>
<keyword evidence="7" id="KW-1185">Reference proteome</keyword>
<keyword evidence="4" id="KW-0804">Transcription</keyword>
<accession>A0A7M4DK75</accession>
<evidence type="ECO:0000256" key="3">
    <source>
        <dbReference type="ARBA" id="ARBA00023125"/>
    </source>
</evidence>
<comment type="caution">
    <text evidence="6">The sequence shown here is derived from an EMBL/GenBank/DDBJ whole genome shotgun (WGS) entry which is preliminary data.</text>
</comment>
<dbReference type="InterPro" id="IPR010982">
    <property type="entry name" value="Lambda_DNA-bd_dom_sf"/>
</dbReference>
<dbReference type="InterPro" id="IPR046335">
    <property type="entry name" value="LacI/GalR-like_sensor"/>
</dbReference>
<protein>
    <submittedName>
        <fullName evidence="6">HTH-type transcriptional regulator DegA</fullName>
    </submittedName>
</protein>
<dbReference type="SMART" id="SM00354">
    <property type="entry name" value="HTH_LACI"/>
    <property type="match status" value="1"/>
</dbReference>
<dbReference type="PANTHER" id="PTHR30146">
    <property type="entry name" value="LACI-RELATED TRANSCRIPTIONAL REPRESSOR"/>
    <property type="match status" value="1"/>
</dbReference>
<proteinExistence type="predicted"/>
<dbReference type="PROSITE" id="PS00356">
    <property type="entry name" value="HTH_LACI_1"/>
    <property type="match status" value="1"/>
</dbReference>
<dbReference type="CDD" id="cd01392">
    <property type="entry name" value="HTH_LacI"/>
    <property type="match status" value="1"/>
</dbReference>
<dbReference type="Pfam" id="PF00356">
    <property type="entry name" value="LacI"/>
    <property type="match status" value="1"/>
</dbReference>
<feature type="domain" description="HTH lacI-type" evidence="5">
    <location>
        <begin position="4"/>
        <end position="58"/>
    </location>
</feature>
<dbReference type="Gene3D" id="3.40.50.2300">
    <property type="match status" value="2"/>
</dbReference>
<keyword evidence="2" id="KW-0805">Transcription regulation</keyword>
<keyword evidence="3" id="KW-0238">DNA-binding</keyword>
<dbReference type="PROSITE" id="PS50932">
    <property type="entry name" value="HTH_LACI_2"/>
    <property type="match status" value="1"/>
</dbReference>
<reference evidence="6 7" key="1">
    <citation type="submission" date="2019-11" db="EMBL/GenBank/DDBJ databases">
        <authorList>
            <person name="Criscuolo A."/>
        </authorList>
    </citation>
    <scope>NUCLEOTIDE SEQUENCE [LARGE SCALE GENOMIC DNA]</scope>
    <source>
        <strain evidence="6">CIP111667</strain>
    </source>
</reference>
<dbReference type="SUPFAM" id="SSF53822">
    <property type="entry name" value="Periplasmic binding protein-like I"/>
    <property type="match status" value="1"/>
</dbReference>
<dbReference type="Gene3D" id="1.10.260.40">
    <property type="entry name" value="lambda repressor-like DNA-binding domains"/>
    <property type="match status" value="1"/>
</dbReference>
<sequence>MSSVSLKDVAAAADVSFQTVSKVLNGKGSVAPKTRSRILEAAGSLGYVPNALARSLQGTSTHTIGVISTDFSRPEVALNIVGIEHEARRHDVAVIIGSLDPDGTDCERYLRVMLERRVDGVIMNAPATEHYPRVGELLRDSFTAVSLHEVAGGGVPVVRPNAQDSGLLPTRHLLQLGHTRIATITGQAGRRITEHRTEGYRRALEQRSVAFDATIVEPGEWTVEGGYAATHRLLDRAEDVTAIYVQNDRMAIGALSALHDRGLRVPDDCSVVGCDGVAESARTIPPLTTVHIPFHETGETATRLLLDIISGQSKPRSITLPVSMVYRSSTASPQPR</sequence>
<dbReference type="Proteomes" id="UP000419743">
    <property type="component" value="Unassembled WGS sequence"/>
</dbReference>
<gene>
    <name evidence="6" type="primary">degA_9</name>
    <name evidence="6" type="ORF">HALOF300_02538</name>
</gene>
<dbReference type="InterPro" id="IPR000843">
    <property type="entry name" value="HTH_LacI"/>
</dbReference>
<dbReference type="AlphaFoldDB" id="A0A7M4DK75"/>
<keyword evidence="1" id="KW-0678">Repressor</keyword>
<dbReference type="EMBL" id="CACRYJ010000034">
    <property type="protein sequence ID" value="VZO37467.1"/>
    <property type="molecule type" value="Genomic_DNA"/>
</dbReference>
<dbReference type="GO" id="GO:0003700">
    <property type="term" value="F:DNA-binding transcription factor activity"/>
    <property type="evidence" value="ECO:0007669"/>
    <property type="project" value="TreeGrafter"/>
</dbReference>
<dbReference type="InterPro" id="IPR028082">
    <property type="entry name" value="Peripla_BP_I"/>
</dbReference>
<organism evidence="6 7">
    <name type="scientific">Occultella aeris</name>
    <dbReference type="NCBI Taxonomy" id="2761496"/>
    <lineage>
        <taxon>Bacteria</taxon>
        <taxon>Bacillati</taxon>
        <taxon>Actinomycetota</taxon>
        <taxon>Actinomycetes</taxon>
        <taxon>Micrococcales</taxon>
        <taxon>Ruaniaceae</taxon>
        <taxon>Occultella</taxon>
    </lineage>
</organism>
<dbReference type="PANTHER" id="PTHR30146:SF148">
    <property type="entry name" value="HTH-TYPE TRANSCRIPTIONAL REPRESSOR PURR-RELATED"/>
    <property type="match status" value="1"/>
</dbReference>
<evidence type="ECO:0000256" key="1">
    <source>
        <dbReference type="ARBA" id="ARBA00022491"/>
    </source>
</evidence>
<evidence type="ECO:0000256" key="4">
    <source>
        <dbReference type="ARBA" id="ARBA00023163"/>
    </source>
</evidence>
<evidence type="ECO:0000259" key="5">
    <source>
        <dbReference type="PROSITE" id="PS50932"/>
    </source>
</evidence>
<dbReference type="GO" id="GO:0000976">
    <property type="term" value="F:transcription cis-regulatory region binding"/>
    <property type="evidence" value="ECO:0007669"/>
    <property type="project" value="TreeGrafter"/>
</dbReference>
<evidence type="ECO:0000256" key="2">
    <source>
        <dbReference type="ARBA" id="ARBA00023015"/>
    </source>
</evidence>
<dbReference type="Pfam" id="PF13377">
    <property type="entry name" value="Peripla_BP_3"/>
    <property type="match status" value="1"/>
</dbReference>